<comment type="caution">
    <text evidence="2">The sequence shown here is derived from an EMBL/GenBank/DDBJ whole genome shotgun (WGS) entry which is preliminary data.</text>
</comment>
<feature type="compositionally biased region" description="Basic and acidic residues" evidence="1">
    <location>
        <begin position="231"/>
        <end position="242"/>
    </location>
</feature>
<reference evidence="2 3" key="1">
    <citation type="submission" date="2018-11" db="EMBL/GenBank/DDBJ databases">
        <title>Genome assembly of Steccherinum ochraceum LE-BIN_3174, the white-rot fungus of the Steccherinaceae family (The Residual Polyporoid clade, Polyporales, Basidiomycota).</title>
        <authorList>
            <person name="Fedorova T.V."/>
            <person name="Glazunova O.A."/>
            <person name="Landesman E.O."/>
            <person name="Moiseenko K.V."/>
            <person name="Psurtseva N.V."/>
            <person name="Savinova O.S."/>
            <person name="Shakhova N.V."/>
            <person name="Tyazhelova T.V."/>
            <person name="Vasina D.V."/>
        </authorList>
    </citation>
    <scope>NUCLEOTIDE SEQUENCE [LARGE SCALE GENOMIC DNA]</scope>
    <source>
        <strain evidence="2 3">LE-BIN_3174</strain>
    </source>
</reference>
<dbReference type="EMBL" id="RWJN01000025">
    <property type="protein sequence ID" value="TCD70188.1"/>
    <property type="molecule type" value="Genomic_DNA"/>
</dbReference>
<feature type="compositionally biased region" description="Acidic residues" evidence="1">
    <location>
        <begin position="123"/>
        <end position="143"/>
    </location>
</feature>
<organism evidence="2 3">
    <name type="scientific">Steccherinum ochraceum</name>
    <dbReference type="NCBI Taxonomy" id="92696"/>
    <lineage>
        <taxon>Eukaryota</taxon>
        <taxon>Fungi</taxon>
        <taxon>Dikarya</taxon>
        <taxon>Basidiomycota</taxon>
        <taxon>Agaricomycotina</taxon>
        <taxon>Agaricomycetes</taxon>
        <taxon>Polyporales</taxon>
        <taxon>Steccherinaceae</taxon>
        <taxon>Steccherinum</taxon>
    </lineage>
</organism>
<gene>
    <name evidence="2" type="ORF">EIP91_004367</name>
</gene>
<feature type="region of interest" description="Disordered" evidence="1">
    <location>
        <begin position="231"/>
        <end position="255"/>
    </location>
</feature>
<sequence length="255" mass="27708">MSDQEAHSEPPEVIDLTNLNSDSDSDGIDPEDEYADVEPLSEHAHTQLHIAIASLDQVLLRQMLADLIDEEPYVARALYNRFATDEDEDEDELQAVGGPGPLHLAAAGTSGQASNSNQPQPVEVDDSDSGDEGDKENGGDELEIGSSQPELGEDDAEPPPASMSTCINCEEDFDVNAEHVDGECTYHPGHLYADESKFVDWDEDVHGPMDTPSNRRDYPDNFTWSCCKEDGESEGGCREGFHEAGGSSKKRARIG</sequence>
<accession>A0A4R0RZW9</accession>
<feature type="compositionally biased region" description="Polar residues" evidence="1">
    <location>
        <begin position="109"/>
        <end position="120"/>
    </location>
</feature>
<proteinExistence type="predicted"/>
<evidence type="ECO:0000256" key="1">
    <source>
        <dbReference type="SAM" id="MobiDB-lite"/>
    </source>
</evidence>
<dbReference type="OrthoDB" id="5422613at2759"/>
<dbReference type="Proteomes" id="UP000292702">
    <property type="component" value="Unassembled WGS sequence"/>
</dbReference>
<dbReference type="PANTHER" id="PTHR38167:SF1">
    <property type="entry name" value="C2H2-TYPE DOMAIN-CONTAINING PROTEIN"/>
    <property type="match status" value="1"/>
</dbReference>
<evidence type="ECO:0000313" key="2">
    <source>
        <dbReference type="EMBL" id="TCD70188.1"/>
    </source>
</evidence>
<name>A0A4R0RZW9_9APHY</name>
<feature type="compositionally biased region" description="Basic and acidic residues" evidence="1">
    <location>
        <begin position="1"/>
        <end position="10"/>
    </location>
</feature>
<protein>
    <recommendedName>
        <fullName evidence="4">C2H2-type domain-containing protein</fullName>
    </recommendedName>
</protein>
<dbReference type="STRING" id="92696.A0A4R0RZW9"/>
<feature type="region of interest" description="Disordered" evidence="1">
    <location>
        <begin position="85"/>
        <end position="166"/>
    </location>
</feature>
<keyword evidence="3" id="KW-1185">Reference proteome</keyword>
<dbReference type="PANTHER" id="PTHR38167">
    <property type="entry name" value="C2H2-TYPE DOMAIN-CONTAINING PROTEIN"/>
    <property type="match status" value="1"/>
</dbReference>
<feature type="region of interest" description="Disordered" evidence="1">
    <location>
        <begin position="1"/>
        <end position="33"/>
    </location>
</feature>
<feature type="compositionally biased region" description="Acidic residues" evidence="1">
    <location>
        <begin position="23"/>
        <end position="33"/>
    </location>
</feature>
<dbReference type="AlphaFoldDB" id="A0A4R0RZW9"/>
<evidence type="ECO:0008006" key="4">
    <source>
        <dbReference type="Google" id="ProtNLM"/>
    </source>
</evidence>
<evidence type="ECO:0000313" key="3">
    <source>
        <dbReference type="Proteomes" id="UP000292702"/>
    </source>
</evidence>